<dbReference type="PROSITE" id="PS00107">
    <property type="entry name" value="PROTEIN_KINASE_ATP"/>
    <property type="match status" value="1"/>
</dbReference>
<dbReference type="PROSITE" id="PS50011">
    <property type="entry name" value="PROTEIN_KINASE_DOM"/>
    <property type="match status" value="1"/>
</dbReference>
<dbReference type="RefSeq" id="XP_009758259.1">
    <property type="nucleotide sequence ID" value="XM_009759957.1"/>
</dbReference>
<dbReference type="GeneID" id="104210969"/>
<evidence type="ECO:0000256" key="7">
    <source>
        <dbReference type="ARBA" id="ARBA00047559"/>
    </source>
</evidence>
<evidence type="ECO:0000256" key="6">
    <source>
        <dbReference type="ARBA" id="ARBA00022840"/>
    </source>
</evidence>
<feature type="binding site" evidence="9">
    <location>
        <position position="441"/>
    </location>
    <ligand>
        <name>ATP</name>
        <dbReference type="ChEBI" id="CHEBI:30616"/>
    </ligand>
</feature>
<dbReference type="GO" id="GO:0005737">
    <property type="term" value="C:cytoplasm"/>
    <property type="evidence" value="ECO:0007669"/>
    <property type="project" value="TreeGrafter"/>
</dbReference>
<dbReference type="AlphaFoldDB" id="A0A1U7V7P1"/>
<reference evidence="12" key="1">
    <citation type="journal article" date="2013" name="Genome Biol.">
        <title>Reference genomes and transcriptomes of Nicotiana sylvestris and Nicotiana tomentosiformis.</title>
        <authorList>
            <person name="Sierro N."/>
            <person name="Battey J.N."/>
            <person name="Ouadi S."/>
            <person name="Bovet L."/>
            <person name="Goepfert S."/>
            <person name="Bakaher N."/>
            <person name="Peitsch M.C."/>
            <person name="Ivanov N.V."/>
        </authorList>
    </citation>
    <scope>NUCLEOTIDE SEQUENCE [LARGE SCALE GENOMIC DNA]</scope>
</reference>
<reference evidence="13" key="2">
    <citation type="submission" date="2025-08" db="UniProtKB">
        <authorList>
            <consortium name="RefSeq"/>
        </authorList>
    </citation>
    <scope>IDENTIFICATION</scope>
    <source>
        <tissue evidence="13">Leaf</tissue>
    </source>
</reference>
<comment type="similarity">
    <text evidence="1">Belongs to the protein kinase superfamily. STE Ser/Thr protein kinase family. MAP kinase kinase kinase subfamily.</text>
</comment>
<dbReference type="InterPro" id="IPR011009">
    <property type="entry name" value="Kinase-like_dom_sf"/>
</dbReference>
<dbReference type="PANTHER" id="PTHR48016">
    <property type="entry name" value="MAP KINASE KINASE KINASE SSK2-RELATED-RELATED"/>
    <property type="match status" value="1"/>
</dbReference>
<evidence type="ECO:0000256" key="1">
    <source>
        <dbReference type="ARBA" id="ARBA00006529"/>
    </source>
</evidence>
<keyword evidence="3" id="KW-0808">Transferase</keyword>
<feature type="compositionally biased region" description="Basic residues" evidence="10">
    <location>
        <begin position="215"/>
        <end position="225"/>
    </location>
</feature>
<evidence type="ECO:0000256" key="3">
    <source>
        <dbReference type="ARBA" id="ARBA00022679"/>
    </source>
</evidence>
<feature type="region of interest" description="Disordered" evidence="10">
    <location>
        <begin position="151"/>
        <end position="236"/>
    </location>
</feature>
<dbReference type="InterPro" id="IPR000719">
    <property type="entry name" value="Prot_kinase_dom"/>
</dbReference>
<evidence type="ECO:0000256" key="4">
    <source>
        <dbReference type="ARBA" id="ARBA00022741"/>
    </source>
</evidence>
<proteinExistence type="inferred from homology"/>
<comment type="catalytic activity">
    <reaction evidence="7">
        <text>L-threonyl-[protein] + ATP = O-phospho-L-threonyl-[protein] + ADP + H(+)</text>
        <dbReference type="Rhea" id="RHEA:46608"/>
        <dbReference type="Rhea" id="RHEA-COMP:11060"/>
        <dbReference type="Rhea" id="RHEA-COMP:11605"/>
        <dbReference type="ChEBI" id="CHEBI:15378"/>
        <dbReference type="ChEBI" id="CHEBI:30013"/>
        <dbReference type="ChEBI" id="CHEBI:30616"/>
        <dbReference type="ChEBI" id="CHEBI:61977"/>
        <dbReference type="ChEBI" id="CHEBI:456216"/>
        <dbReference type="EC" id="2.7.11.25"/>
    </reaction>
</comment>
<feature type="compositionally biased region" description="Polar residues" evidence="10">
    <location>
        <begin position="748"/>
        <end position="775"/>
    </location>
</feature>
<dbReference type="Proteomes" id="UP000189701">
    <property type="component" value="Unplaced"/>
</dbReference>
<feature type="compositionally biased region" description="Polar residues" evidence="10">
    <location>
        <begin position="285"/>
        <end position="298"/>
    </location>
</feature>
<dbReference type="Pfam" id="PF00069">
    <property type="entry name" value="Pkinase"/>
    <property type="match status" value="1"/>
</dbReference>
<evidence type="ECO:0000256" key="8">
    <source>
        <dbReference type="ARBA" id="ARBA00048329"/>
    </source>
</evidence>
<evidence type="ECO:0000256" key="5">
    <source>
        <dbReference type="ARBA" id="ARBA00022777"/>
    </source>
</evidence>
<dbReference type="CDD" id="cd06632">
    <property type="entry name" value="STKc_MEKK1_plant"/>
    <property type="match status" value="1"/>
</dbReference>
<dbReference type="GO" id="GO:0004709">
    <property type="term" value="F:MAP kinase kinase kinase activity"/>
    <property type="evidence" value="ECO:0007669"/>
    <property type="project" value="UniProtKB-EC"/>
</dbReference>
<dbReference type="SMART" id="SM00220">
    <property type="entry name" value="S_TKc"/>
    <property type="match status" value="1"/>
</dbReference>
<dbReference type="InterPro" id="IPR050538">
    <property type="entry name" value="MAP_kinase_kinase_kinase"/>
</dbReference>
<dbReference type="InterPro" id="IPR017441">
    <property type="entry name" value="Protein_kinase_ATP_BS"/>
</dbReference>
<feature type="region of interest" description="Disordered" evidence="10">
    <location>
        <begin position="748"/>
        <end position="776"/>
    </location>
</feature>
<protein>
    <recommendedName>
        <fullName evidence="2">mitogen-activated protein kinase kinase kinase</fullName>
        <ecNumber evidence="2">2.7.11.25</ecNumber>
    </recommendedName>
</protein>
<organism evidence="12 13">
    <name type="scientific">Nicotiana sylvestris</name>
    <name type="common">Wood tobacco</name>
    <name type="synonym">South American tobacco</name>
    <dbReference type="NCBI Taxonomy" id="4096"/>
    <lineage>
        <taxon>Eukaryota</taxon>
        <taxon>Viridiplantae</taxon>
        <taxon>Streptophyta</taxon>
        <taxon>Embryophyta</taxon>
        <taxon>Tracheophyta</taxon>
        <taxon>Spermatophyta</taxon>
        <taxon>Magnoliopsida</taxon>
        <taxon>eudicotyledons</taxon>
        <taxon>Gunneridae</taxon>
        <taxon>Pentapetalae</taxon>
        <taxon>asterids</taxon>
        <taxon>lamiids</taxon>
        <taxon>Solanales</taxon>
        <taxon>Solanaceae</taxon>
        <taxon>Nicotianoideae</taxon>
        <taxon>Nicotianeae</taxon>
        <taxon>Nicotiana</taxon>
    </lineage>
</organism>
<feature type="domain" description="Protein kinase" evidence="11">
    <location>
        <begin position="412"/>
        <end position="668"/>
    </location>
</feature>
<comment type="catalytic activity">
    <reaction evidence="8">
        <text>L-seryl-[protein] + ATP = O-phospho-L-seryl-[protein] + ADP + H(+)</text>
        <dbReference type="Rhea" id="RHEA:17989"/>
        <dbReference type="Rhea" id="RHEA-COMP:9863"/>
        <dbReference type="Rhea" id="RHEA-COMP:11604"/>
        <dbReference type="ChEBI" id="CHEBI:15378"/>
        <dbReference type="ChEBI" id="CHEBI:29999"/>
        <dbReference type="ChEBI" id="CHEBI:30616"/>
        <dbReference type="ChEBI" id="CHEBI:83421"/>
        <dbReference type="ChEBI" id="CHEBI:456216"/>
        <dbReference type="EC" id="2.7.11.25"/>
    </reaction>
</comment>
<keyword evidence="5" id="KW-0418">Kinase</keyword>
<feature type="compositionally biased region" description="Polar residues" evidence="10">
    <location>
        <begin position="326"/>
        <end position="336"/>
    </location>
</feature>
<name>A0A1U7V7P1_NICSY</name>
<feature type="compositionally biased region" description="Low complexity" evidence="10">
    <location>
        <begin position="58"/>
        <end position="70"/>
    </location>
</feature>
<dbReference type="SUPFAM" id="SSF56112">
    <property type="entry name" value="Protein kinase-like (PK-like)"/>
    <property type="match status" value="1"/>
</dbReference>
<accession>A0A1U7V7P1</accession>
<evidence type="ECO:0000256" key="10">
    <source>
        <dbReference type="SAM" id="MobiDB-lite"/>
    </source>
</evidence>
<keyword evidence="4 9" id="KW-0547">Nucleotide-binding</keyword>
<evidence type="ECO:0000256" key="2">
    <source>
        <dbReference type="ARBA" id="ARBA00012406"/>
    </source>
</evidence>
<keyword evidence="12" id="KW-1185">Reference proteome</keyword>
<feature type="region of interest" description="Disordered" evidence="10">
    <location>
        <begin position="1"/>
        <end position="20"/>
    </location>
</feature>
<gene>
    <name evidence="13" type="primary">LOC104210969</name>
</gene>
<feature type="region of interest" description="Disordered" evidence="10">
    <location>
        <begin position="282"/>
        <end position="413"/>
    </location>
</feature>
<evidence type="ECO:0000313" key="12">
    <source>
        <dbReference type="Proteomes" id="UP000189701"/>
    </source>
</evidence>
<evidence type="ECO:0000259" key="11">
    <source>
        <dbReference type="PROSITE" id="PS50011"/>
    </source>
</evidence>
<dbReference type="Gene3D" id="1.10.510.10">
    <property type="entry name" value="Transferase(Phosphotransferase) domain 1"/>
    <property type="match status" value="1"/>
</dbReference>
<dbReference type="FunFam" id="1.10.510.10:FF:000186">
    <property type="entry name" value="Mitogen-activated protein kinase kinase kinase"/>
    <property type="match status" value="1"/>
</dbReference>
<feature type="compositionally biased region" description="Polar residues" evidence="10">
    <location>
        <begin position="376"/>
        <end position="395"/>
    </location>
</feature>
<keyword evidence="6 9" id="KW-0067">ATP-binding</keyword>
<evidence type="ECO:0000256" key="9">
    <source>
        <dbReference type="PROSITE-ProRule" id="PRU10141"/>
    </source>
</evidence>
<dbReference type="PANTHER" id="PTHR48016:SF13">
    <property type="entry name" value="MITOGEN-ACTIVATED PROTEIN KINASE KINASE KINASE YODA-LIKE ISOFORM X1"/>
    <property type="match status" value="1"/>
</dbReference>
<evidence type="ECO:0000313" key="13">
    <source>
        <dbReference type="RefSeq" id="XP_009758259.1"/>
    </source>
</evidence>
<feature type="compositionally biased region" description="Low complexity" evidence="10">
    <location>
        <begin position="33"/>
        <end position="43"/>
    </location>
</feature>
<sequence length="889" mass="95338">MPSWWGKSSSKEAKKKVTKESFIDTLHRKFKSSSEAKSPSKSGGSRRHSSDIAFEKGSQSQAQSRSSSPSKHALRCQSFAESALAQPLPLPGLPPASVVRTDSGLSQSARPRTEKGSKPSLFLPLSKPACIRHRLDPADADGELVFASVSSECSIESDDPSDSRQRSPLASDFETGNRAALGSPYSLPVKDQSAVGQISTKDATEPVNLSPSRRVSSRSPKRRPLNSHLPSIQIPSRGGLFSAPVSSISSPSRSPMRAAGCEQITSSTLWAGKTYPDLPLLGSGHCSSPGSGQNSGHNSMGGDMAAQLFWQPSRGSPEYSPIPSPRMTSPGPSSRIHSGAVTPIHPRAGGGASELQTSWPDDAKSESHPLPRPPITISNTSPFSHSNSVATSPSVPRSPGRADNLSSPGSRWKKGKLLGRGTFGHVYVGFNSDSGEMCAMKEVTLFSDDSKSKESAKQLAQEVALLSRLRHPNIVQYYGSEMVPDKLYIYLEYVSGGSIYKLLQEYGPFGETAIRSYTQQILSGLAYLHAKSTVHRDIKGANILVDPNGRIKLADFGMAKHITGQSCPLSFKGSPYWMAPEVIKNSSGCNLAVDIWSLGCTVLEMATSKPPWSLYEGVAAMFKIGNSKELPAIPEHLSDEGKDFVRKCLQREPRSRPTAAELLEHPFVKDAAPLEKPNIFPASFNPPCAAANGGIGSARNYPTLESEKLVIHSSRASKSNFHCRDIHIPKNISCPVSPIGSPLLHPRSPQNLNGRMSPSPISSPLNTSGSSTPISGGNGAIPFRHMNQSVYMQEARTVPSSPYMNGPSYWDPDALRATPLGSRAFQELASFEDDAPGKQFGRPATGELCNAQSALANRVSQQLLRDHVKLIYSVDLNPCSPLSSRTGGT</sequence>
<feature type="region of interest" description="Disordered" evidence="10">
    <location>
        <begin position="26"/>
        <end position="123"/>
    </location>
</feature>
<dbReference type="GO" id="GO:0005524">
    <property type="term" value="F:ATP binding"/>
    <property type="evidence" value="ECO:0007669"/>
    <property type="project" value="UniProtKB-UniRule"/>
</dbReference>
<dbReference type="EC" id="2.7.11.25" evidence="2"/>